<evidence type="ECO:0000313" key="12">
    <source>
        <dbReference type="Proteomes" id="UP000887566"/>
    </source>
</evidence>
<evidence type="ECO:0000256" key="11">
    <source>
        <dbReference type="RuleBase" id="RU367023"/>
    </source>
</evidence>
<keyword evidence="9 11" id="KW-0472">Membrane</keyword>
<dbReference type="GO" id="GO:0004144">
    <property type="term" value="F:diacylglycerol O-acyltransferase activity"/>
    <property type="evidence" value="ECO:0007669"/>
    <property type="project" value="TreeGrafter"/>
</dbReference>
<organism evidence="12 13">
    <name type="scientific">Plectus sambesii</name>
    <dbReference type="NCBI Taxonomy" id="2011161"/>
    <lineage>
        <taxon>Eukaryota</taxon>
        <taxon>Metazoa</taxon>
        <taxon>Ecdysozoa</taxon>
        <taxon>Nematoda</taxon>
        <taxon>Chromadorea</taxon>
        <taxon>Plectida</taxon>
        <taxon>Plectina</taxon>
        <taxon>Plectoidea</taxon>
        <taxon>Plectidae</taxon>
        <taxon>Plectus</taxon>
    </lineage>
</organism>
<protein>
    <recommendedName>
        <fullName evidence="11">Acyltransferase</fullName>
        <ecNumber evidence="11">2.3.1.-</ecNumber>
    </recommendedName>
</protein>
<keyword evidence="8" id="KW-0443">Lipid metabolism</keyword>
<dbReference type="EC" id="2.3.1.-" evidence="11"/>
<keyword evidence="12" id="KW-1185">Reference proteome</keyword>
<feature type="transmembrane region" description="Helical" evidence="11">
    <location>
        <begin position="25"/>
        <end position="44"/>
    </location>
</feature>
<comment type="caution">
    <text evidence="11">Lacks conserved residue(s) required for the propagation of feature annotation.</text>
</comment>
<dbReference type="InterPro" id="IPR007130">
    <property type="entry name" value="DAGAT"/>
</dbReference>
<proteinExistence type="inferred from homology"/>
<dbReference type="WBParaSite" id="PSAMB.scaffold1164size35099.g11482.t1">
    <property type="protein sequence ID" value="PSAMB.scaffold1164size35099.g11482.t1"/>
    <property type="gene ID" value="PSAMB.scaffold1164size35099.g11482"/>
</dbReference>
<evidence type="ECO:0000256" key="10">
    <source>
        <dbReference type="ARBA" id="ARBA00023315"/>
    </source>
</evidence>
<evidence type="ECO:0000313" key="14">
    <source>
        <dbReference type="WBParaSite" id="PSAMB.scaffold6735size8881.g29010.t1"/>
    </source>
</evidence>
<evidence type="ECO:0000256" key="8">
    <source>
        <dbReference type="ARBA" id="ARBA00023098"/>
    </source>
</evidence>
<sequence>MGRLPAIDWAPLAIPMERRLQTMAVMHYVFTFLILPVMCVWVPVYILMTRVWWLMVLYIVWFYYDFDTPKKGSRPTRWYRKSALWRHFANYFPITLVKTAELPPDKNYIIASHPHGVISIGAFTSLCTDATDFSTKFPGISSTLMTLVGQFWFPFRREYSMLTGGVESSRDSLKWLLRNPGRGRAVGIVVGGAAEALDAKPGCYDLNLANRRGFIRFALRFGADLVPMYNFGENDIYHQFPNPRGSKLRSIQVYIKKMFGFTPPLLRGRGIFNYSFGLLPHRTPITSVMGAPISVDRVEDPTEAQVDELHARYCEALSKLFDDHKTKYGVPANAHLHYY</sequence>
<name>A0A914UQ54_9BILA</name>
<dbReference type="CDD" id="cd07987">
    <property type="entry name" value="LPLAT_MGAT-like"/>
    <property type="match status" value="1"/>
</dbReference>
<keyword evidence="4 11" id="KW-0808">Transferase</keyword>
<evidence type="ECO:0000256" key="3">
    <source>
        <dbReference type="ARBA" id="ARBA00022516"/>
    </source>
</evidence>
<evidence type="ECO:0000256" key="4">
    <source>
        <dbReference type="ARBA" id="ARBA00022679"/>
    </source>
</evidence>
<keyword evidence="6 11" id="KW-0256">Endoplasmic reticulum</keyword>
<evidence type="ECO:0000256" key="2">
    <source>
        <dbReference type="ARBA" id="ARBA00005420"/>
    </source>
</evidence>
<evidence type="ECO:0000313" key="13">
    <source>
        <dbReference type="WBParaSite" id="PSAMB.scaffold1164size35099.g11482.t1"/>
    </source>
</evidence>
<dbReference type="Pfam" id="PF03982">
    <property type="entry name" value="DAGAT"/>
    <property type="match status" value="1"/>
</dbReference>
<dbReference type="GO" id="GO:0019432">
    <property type="term" value="P:triglyceride biosynthetic process"/>
    <property type="evidence" value="ECO:0007669"/>
    <property type="project" value="TreeGrafter"/>
</dbReference>
<evidence type="ECO:0000256" key="5">
    <source>
        <dbReference type="ARBA" id="ARBA00022692"/>
    </source>
</evidence>
<accession>A0A914UQ54</accession>
<keyword evidence="5 11" id="KW-0812">Transmembrane</keyword>
<evidence type="ECO:0000256" key="6">
    <source>
        <dbReference type="ARBA" id="ARBA00022824"/>
    </source>
</evidence>
<dbReference type="WBParaSite" id="PSAMB.scaffold6735size8881.g29010.t1">
    <property type="protein sequence ID" value="PSAMB.scaffold6735size8881.g29010.t1"/>
    <property type="gene ID" value="PSAMB.scaffold6735size8881.g29010"/>
</dbReference>
<dbReference type="PANTHER" id="PTHR12317:SF71">
    <property type="entry name" value="ACYLTRANSFERASE"/>
    <property type="match status" value="1"/>
</dbReference>
<dbReference type="GO" id="GO:0005789">
    <property type="term" value="C:endoplasmic reticulum membrane"/>
    <property type="evidence" value="ECO:0007669"/>
    <property type="project" value="UniProtKB-SubCell"/>
</dbReference>
<evidence type="ECO:0000256" key="1">
    <source>
        <dbReference type="ARBA" id="ARBA00004477"/>
    </source>
</evidence>
<keyword evidence="10" id="KW-0012">Acyltransferase</keyword>
<evidence type="ECO:0000256" key="7">
    <source>
        <dbReference type="ARBA" id="ARBA00022989"/>
    </source>
</evidence>
<evidence type="ECO:0000256" key="9">
    <source>
        <dbReference type="ARBA" id="ARBA00023136"/>
    </source>
</evidence>
<keyword evidence="3" id="KW-0444">Lipid biosynthesis</keyword>
<dbReference type="Proteomes" id="UP000887566">
    <property type="component" value="Unplaced"/>
</dbReference>
<reference evidence="13 14" key="1">
    <citation type="submission" date="2022-11" db="UniProtKB">
        <authorList>
            <consortium name="WormBaseParasite"/>
        </authorList>
    </citation>
    <scope>IDENTIFICATION</scope>
</reference>
<comment type="subcellular location">
    <subcellularLocation>
        <location evidence="1 11">Endoplasmic reticulum membrane</location>
        <topology evidence="1 11">Multi-pass membrane protein</topology>
    </subcellularLocation>
</comment>
<dbReference type="PANTHER" id="PTHR12317">
    <property type="entry name" value="DIACYLGLYCEROL O-ACYLTRANSFERASE"/>
    <property type="match status" value="1"/>
</dbReference>
<dbReference type="AlphaFoldDB" id="A0A914UQ54"/>
<comment type="similarity">
    <text evidence="2 11">Belongs to the diacylglycerol acyltransferase family.</text>
</comment>
<keyword evidence="7 11" id="KW-1133">Transmembrane helix</keyword>